<dbReference type="InterPro" id="IPR050111">
    <property type="entry name" value="C-type_lectin/snaclec_domain"/>
</dbReference>
<dbReference type="PANTHER" id="PTHR22803">
    <property type="entry name" value="MANNOSE, PHOSPHOLIPASE, LECTIN RECEPTOR RELATED"/>
    <property type="match status" value="1"/>
</dbReference>
<sequence>MANKLLPVDVLFTLMCLCLQVLAKNDLEIVYDCSIYTFHMKSKITWEKSKNLCEQSGSKLVSMERLTAELSFLTNHSEIFKMNTTQYYIGLKKYGQKWVWLSDNSTLEETEMGKFPWATGQPMGDGNCAKMWRTSPWTYEYDDVKCTTIKTNTGYICERPLTSLACGTNALNLSFLRKTGVASVTQQFLFPVSAVSARTPGTTTVVCALNTKKKTACRSLACVASVSVCHFSNLLWETVNVIQATTILFLERTTKSPKLPKSTAPSPIGGSSVGTATMKRSISSSQSQSTTNDLKSHTFQGSTTMVTKEVLPEGIFYETSDFTTIILILLAVIILVVLIVLFLIFACRRRNNKTK</sequence>
<keyword evidence="5" id="KW-1185">Reference proteome</keyword>
<dbReference type="SUPFAM" id="SSF56436">
    <property type="entry name" value="C-type lectin-like"/>
    <property type="match status" value="1"/>
</dbReference>
<feature type="chain" id="PRO_5046454714" description="C-type lectin domain-containing protein" evidence="2">
    <location>
        <begin position="24"/>
        <end position="355"/>
    </location>
</feature>
<name>A0ABN8RIN7_9CNID</name>
<evidence type="ECO:0000313" key="4">
    <source>
        <dbReference type="EMBL" id="CAH3177675.1"/>
    </source>
</evidence>
<gene>
    <name evidence="4" type="ORF">PLOB_00019445</name>
</gene>
<dbReference type="PROSITE" id="PS50041">
    <property type="entry name" value="C_TYPE_LECTIN_2"/>
    <property type="match status" value="1"/>
</dbReference>
<evidence type="ECO:0000313" key="5">
    <source>
        <dbReference type="Proteomes" id="UP001159405"/>
    </source>
</evidence>
<feature type="non-terminal residue" evidence="4">
    <location>
        <position position="355"/>
    </location>
</feature>
<dbReference type="InterPro" id="IPR016186">
    <property type="entry name" value="C-type_lectin-like/link_sf"/>
</dbReference>
<protein>
    <recommendedName>
        <fullName evidence="3">C-type lectin domain-containing protein</fullName>
    </recommendedName>
</protein>
<dbReference type="InterPro" id="IPR001304">
    <property type="entry name" value="C-type_lectin-like"/>
</dbReference>
<reference evidence="4 5" key="1">
    <citation type="submission" date="2022-05" db="EMBL/GenBank/DDBJ databases">
        <authorList>
            <consortium name="Genoscope - CEA"/>
            <person name="William W."/>
        </authorList>
    </citation>
    <scope>NUCLEOTIDE SEQUENCE [LARGE SCALE GENOMIC DNA]</scope>
</reference>
<feature type="domain" description="C-type lectin" evidence="3">
    <location>
        <begin position="31"/>
        <end position="137"/>
    </location>
</feature>
<dbReference type="Pfam" id="PF00059">
    <property type="entry name" value="Lectin_C"/>
    <property type="match status" value="1"/>
</dbReference>
<proteinExistence type="predicted"/>
<evidence type="ECO:0000256" key="2">
    <source>
        <dbReference type="SAM" id="SignalP"/>
    </source>
</evidence>
<dbReference type="InterPro" id="IPR016187">
    <property type="entry name" value="CTDL_fold"/>
</dbReference>
<keyword evidence="1" id="KW-0472">Membrane</keyword>
<dbReference type="Proteomes" id="UP001159405">
    <property type="component" value="Unassembled WGS sequence"/>
</dbReference>
<feature type="signal peptide" evidence="2">
    <location>
        <begin position="1"/>
        <end position="23"/>
    </location>
</feature>
<dbReference type="Gene3D" id="3.10.100.10">
    <property type="entry name" value="Mannose-Binding Protein A, subunit A"/>
    <property type="match status" value="1"/>
</dbReference>
<comment type="caution">
    <text evidence="4">The sequence shown here is derived from an EMBL/GenBank/DDBJ whole genome shotgun (WGS) entry which is preliminary data.</text>
</comment>
<keyword evidence="2" id="KW-0732">Signal</keyword>
<dbReference type="CDD" id="cd00037">
    <property type="entry name" value="CLECT"/>
    <property type="match status" value="1"/>
</dbReference>
<organism evidence="4 5">
    <name type="scientific">Porites lobata</name>
    <dbReference type="NCBI Taxonomy" id="104759"/>
    <lineage>
        <taxon>Eukaryota</taxon>
        <taxon>Metazoa</taxon>
        <taxon>Cnidaria</taxon>
        <taxon>Anthozoa</taxon>
        <taxon>Hexacorallia</taxon>
        <taxon>Scleractinia</taxon>
        <taxon>Fungiina</taxon>
        <taxon>Poritidae</taxon>
        <taxon>Porites</taxon>
    </lineage>
</organism>
<evidence type="ECO:0000259" key="3">
    <source>
        <dbReference type="PROSITE" id="PS50041"/>
    </source>
</evidence>
<accession>A0ABN8RIN7</accession>
<dbReference type="SMART" id="SM00034">
    <property type="entry name" value="CLECT"/>
    <property type="match status" value="1"/>
</dbReference>
<dbReference type="EMBL" id="CALNXK010000228">
    <property type="protein sequence ID" value="CAH3177675.1"/>
    <property type="molecule type" value="Genomic_DNA"/>
</dbReference>
<feature type="transmembrane region" description="Helical" evidence="1">
    <location>
        <begin position="325"/>
        <end position="347"/>
    </location>
</feature>
<keyword evidence="1" id="KW-1133">Transmembrane helix</keyword>
<evidence type="ECO:0000256" key="1">
    <source>
        <dbReference type="SAM" id="Phobius"/>
    </source>
</evidence>
<keyword evidence="1" id="KW-0812">Transmembrane</keyword>